<dbReference type="EMBL" id="LT838272">
    <property type="protein sequence ID" value="SMB91261.1"/>
    <property type="molecule type" value="Genomic_DNA"/>
</dbReference>
<reference evidence="6 7" key="1">
    <citation type="submission" date="2017-04" db="EMBL/GenBank/DDBJ databases">
        <authorList>
            <person name="Afonso C.L."/>
            <person name="Miller P.J."/>
            <person name="Scott M.A."/>
            <person name="Spackman E."/>
            <person name="Goraichik I."/>
            <person name="Dimitrov K.M."/>
            <person name="Suarez D.L."/>
            <person name="Swayne D.E."/>
        </authorList>
    </citation>
    <scope>NUCLEOTIDE SEQUENCE [LARGE SCALE GENOMIC DNA]</scope>
    <source>
        <strain evidence="6 7">ToBE</strain>
    </source>
</reference>
<evidence type="ECO:0000259" key="5">
    <source>
        <dbReference type="PROSITE" id="PS51379"/>
    </source>
</evidence>
<dbReference type="GO" id="GO:0051539">
    <property type="term" value="F:4 iron, 4 sulfur cluster binding"/>
    <property type="evidence" value="ECO:0007669"/>
    <property type="project" value="UniProtKB-KW"/>
</dbReference>
<protein>
    <submittedName>
        <fullName evidence="6">Fe-S-cluster-containing dehydrogenase component</fullName>
    </submittedName>
</protein>
<evidence type="ECO:0000256" key="2">
    <source>
        <dbReference type="ARBA" id="ARBA00022723"/>
    </source>
</evidence>
<dbReference type="InterPro" id="IPR050954">
    <property type="entry name" value="ET_IronSulfur_Cluster-Binding"/>
</dbReference>
<dbReference type="Pfam" id="PF13247">
    <property type="entry name" value="Fer4_11"/>
    <property type="match status" value="1"/>
</dbReference>
<keyword evidence="4" id="KW-0411">Iron-sulfur</keyword>
<dbReference type="Gene3D" id="3.30.70.20">
    <property type="match status" value="2"/>
</dbReference>
<keyword evidence="2" id="KW-0479">Metal-binding</keyword>
<name>A0A1W1VDY3_9FIRM</name>
<feature type="domain" description="4Fe-4S ferredoxin-type" evidence="5">
    <location>
        <begin position="81"/>
        <end position="110"/>
    </location>
</feature>
<evidence type="ECO:0000256" key="3">
    <source>
        <dbReference type="ARBA" id="ARBA00023004"/>
    </source>
</evidence>
<dbReference type="OrthoDB" id="9810688at2"/>
<dbReference type="RefSeq" id="WP_084663554.1">
    <property type="nucleotide sequence ID" value="NZ_LT838272.1"/>
</dbReference>
<dbReference type="STRING" id="698762.SAMN00808754_0415"/>
<keyword evidence="7" id="KW-1185">Reference proteome</keyword>
<keyword evidence="1" id="KW-0004">4Fe-4S</keyword>
<sequence>MGYRVFLLDITRCIGCRSCELACKSEYHLAEGQSFRRIYEVEWLTPEGLVVLYLSLACNHCEHPECFRVCPHRTYRKRRDGVVIHEAGRCDGCGRCVQACPYKAPQFDQERGKVDKCHFCYARLDAGLLPVCVEACPTGALNLEEGERGLADTVDKIPGLPDPILTGPSLRFRLSGRLKPLLNRPNILSSFL</sequence>
<dbReference type="GO" id="GO:0046872">
    <property type="term" value="F:metal ion binding"/>
    <property type="evidence" value="ECO:0007669"/>
    <property type="project" value="UniProtKB-KW"/>
</dbReference>
<dbReference type="PANTHER" id="PTHR43177:SF3">
    <property type="entry name" value="PROTEIN NRFC HOMOLOG"/>
    <property type="match status" value="1"/>
</dbReference>
<dbReference type="Pfam" id="PF12800">
    <property type="entry name" value="Fer4_4"/>
    <property type="match status" value="1"/>
</dbReference>
<dbReference type="PROSITE" id="PS51379">
    <property type="entry name" value="4FE4S_FER_2"/>
    <property type="match status" value="2"/>
</dbReference>
<gene>
    <name evidence="6" type="ORF">SAMN00808754_0415</name>
</gene>
<evidence type="ECO:0000313" key="6">
    <source>
        <dbReference type="EMBL" id="SMB91261.1"/>
    </source>
</evidence>
<dbReference type="CDD" id="cd16371">
    <property type="entry name" value="DMSOR_beta_like"/>
    <property type="match status" value="1"/>
</dbReference>
<dbReference type="PANTHER" id="PTHR43177">
    <property type="entry name" value="PROTEIN NRFC"/>
    <property type="match status" value="1"/>
</dbReference>
<dbReference type="InterPro" id="IPR017900">
    <property type="entry name" value="4Fe4S_Fe_S_CS"/>
</dbReference>
<dbReference type="AlphaFoldDB" id="A0A1W1VDY3"/>
<dbReference type="PROSITE" id="PS00198">
    <property type="entry name" value="4FE4S_FER_1"/>
    <property type="match status" value="1"/>
</dbReference>
<evidence type="ECO:0000256" key="4">
    <source>
        <dbReference type="ARBA" id="ARBA00023014"/>
    </source>
</evidence>
<evidence type="ECO:0000313" key="7">
    <source>
        <dbReference type="Proteomes" id="UP000192569"/>
    </source>
</evidence>
<keyword evidence="3" id="KW-0408">Iron</keyword>
<dbReference type="Proteomes" id="UP000192569">
    <property type="component" value="Chromosome I"/>
</dbReference>
<organism evidence="6 7">
    <name type="scientific">Thermanaeromonas toyohensis ToBE</name>
    <dbReference type="NCBI Taxonomy" id="698762"/>
    <lineage>
        <taxon>Bacteria</taxon>
        <taxon>Bacillati</taxon>
        <taxon>Bacillota</taxon>
        <taxon>Clostridia</taxon>
        <taxon>Neomoorellales</taxon>
        <taxon>Neomoorellaceae</taxon>
        <taxon>Thermanaeromonas</taxon>
    </lineage>
</organism>
<dbReference type="InterPro" id="IPR017896">
    <property type="entry name" value="4Fe4S_Fe-S-bd"/>
</dbReference>
<feature type="domain" description="4Fe-4S ferredoxin-type" evidence="5">
    <location>
        <begin position="4"/>
        <end position="33"/>
    </location>
</feature>
<proteinExistence type="predicted"/>
<accession>A0A1W1VDY3</accession>
<dbReference type="SUPFAM" id="SSF54862">
    <property type="entry name" value="4Fe-4S ferredoxins"/>
    <property type="match status" value="1"/>
</dbReference>
<evidence type="ECO:0000256" key="1">
    <source>
        <dbReference type="ARBA" id="ARBA00022485"/>
    </source>
</evidence>